<dbReference type="VEuPathDB" id="FungiDB:UREG_04623"/>
<organism evidence="2 3">
    <name type="scientific">Uncinocarpus reesii (strain UAMH 1704)</name>
    <dbReference type="NCBI Taxonomy" id="336963"/>
    <lineage>
        <taxon>Eukaryota</taxon>
        <taxon>Fungi</taxon>
        <taxon>Dikarya</taxon>
        <taxon>Ascomycota</taxon>
        <taxon>Pezizomycotina</taxon>
        <taxon>Eurotiomycetes</taxon>
        <taxon>Eurotiomycetidae</taxon>
        <taxon>Onygenales</taxon>
        <taxon>Onygenaceae</taxon>
        <taxon>Uncinocarpus</taxon>
    </lineage>
</organism>
<dbReference type="STRING" id="336963.C4JPY0"/>
<dbReference type="PANTHER" id="PTHR42101">
    <property type="entry name" value="CHROMOSOME 16, WHOLE GENOME SHOTGUN SEQUENCE"/>
    <property type="match status" value="1"/>
</dbReference>
<dbReference type="KEGG" id="ure:UREG_04623"/>
<dbReference type="AlphaFoldDB" id="C4JPY0"/>
<keyword evidence="1" id="KW-0472">Membrane</keyword>
<feature type="transmembrane region" description="Helical" evidence="1">
    <location>
        <begin position="288"/>
        <end position="308"/>
    </location>
</feature>
<feature type="transmembrane region" description="Helical" evidence="1">
    <location>
        <begin position="257"/>
        <end position="276"/>
    </location>
</feature>
<dbReference type="OrthoDB" id="3177213at2759"/>
<feature type="transmembrane region" description="Helical" evidence="1">
    <location>
        <begin position="68"/>
        <end position="84"/>
    </location>
</feature>
<keyword evidence="1" id="KW-0812">Transmembrane</keyword>
<feature type="transmembrane region" description="Helical" evidence="1">
    <location>
        <begin position="464"/>
        <end position="488"/>
    </location>
</feature>
<feature type="transmembrane region" description="Helical" evidence="1">
    <location>
        <begin position="536"/>
        <end position="558"/>
    </location>
</feature>
<protein>
    <recommendedName>
        <fullName evidence="4">Low temperature requirement A</fullName>
    </recommendedName>
</protein>
<keyword evidence="1" id="KW-1133">Transmembrane helix</keyword>
<proteinExistence type="predicted"/>
<sequence>MKLKNILDANYTSHNWRKPLPSASNPLVLDEIRLENRPNDHSQAPSKASQHDEQPILKKRHATTAMELFFDLFFVANLGSFASAHEINTTENVKSYVGYIAILWFYWLQTALFDIRFYSDSVSSRTFKALHLGIMTGFAVLAPNFDVTDPLNHPRRFRNMSLVLAASRLILVFQYGIVAWYVRGYKKTLSAKIITTGTLFVSALVFLIIALASQMDRARYAYLGWYIVPAVEAVIMIAISSFWKVLSFKGTPIVERFGGMTLIVLGEGTVGMAKAVTSIAKGTSHPTASSIVLITCYVVILYFMYMIYFDQTDENRFGTIRQQIWALLHFPLHMAILITNEGSRTFVLYSVAKGIYEKAFRDSQRLKVYDSIPQLVDSLKEIVSSLKGRLRDTQEVPDFSSIYGNITAIKNPRTDAQKVEDLLTEFNGSTFVWIMRSFGVDIGESHSTKIETARERIDKLSEKFFVVFRFFFISAGLVLVFMALLHWFSKSHKSRGEVMSIIITTVAGIGLSLTSIVALVDGNGKNAFSNYLNSGWIVPSVVLVYGFVVAIDNIIIVVSHQRRSKYTSQAYTRVP</sequence>
<feature type="transmembrane region" description="Helical" evidence="1">
    <location>
        <begin position="223"/>
        <end position="245"/>
    </location>
</feature>
<keyword evidence="3" id="KW-1185">Reference proteome</keyword>
<gene>
    <name evidence="2" type="ORF">UREG_04623</name>
</gene>
<feature type="transmembrane region" description="Helical" evidence="1">
    <location>
        <begin position="189"/>
        <end position="211"/>
    </location>
</feature>
<dbReference type="Pfam" id="PF06772">
    <property type="entry name" value="LtrA"/>
    <property type="match status" value="1"/>
</dbReference>
<dbReference type="GeneID" id="8440821"/>
<dbReference type="eggNOG" id="ENOG502RYB9">
    <property type="taxonomic scope" value="Eukaryota"/>
</dbReference>
<dbReference type="OMA" id="HWFSKSH"/>
<feature type="transmembrane region" description="Helical" evidence="1">
    <location>
        <begin position="500"/>
        <end position="520"/>
    </location>
</feature>
<accession>C4JPY0</accession>
<dbReference type="HOGENOM" id="CLU_016136_2_0_1"/>
<dbReference type="InterPro" id="IPR010640">
    <property type="entry name" value="Low_temperature_requirement_A"/>
</dbReference>
<name>C4JPY0_UNCRE</name>
<dbReference type="RefSeq" id="XP_002545106.1">
    <property type="nucleotide sequence ID" value="XM_002545060.1"/>
</dbReference>
<evidence type="ECO:0000313" key="3">
    <source>
        <dbReference type="Proteomes" id="UP000002058"/>
    </source>
</evidence>
<evidence type="ECO:0008006" key="4">
    <source>
        <dbReference type="Google" id="ProtNLM"/>
    </source>
</evidence>
<dbReference type="Proteomes" id="UP000002058">
    <property type="component" value="Unassembled WGS sequence"/>
</dbReference>
<feature type="transmembrane region" description="Helical" evidence="1">
    <location>
        <begin position="96"/>
        <end position="115"/>
    </location>
</feature>
<evidence type="ECO:0000256" key="1">
    <source>
        <dbReference type="SAM" id="Phobius"/>
    </source>
</evidence>
<dbReference type="PANTHER" id="PTHR42101:SF1">
    <property type="entry name" value="LOW TEMPERATURE REQUIREMENT A"/>
    <property type="match status" value="1"/>
</dbReference>
<reference evidence="3" key="1">
    <citation type="journal article" date="2009" name="Genome Res.">
        <title>Comparative genomic analyses of the human fungal pathogens Coccidioides and their relatives.</title>
        <authorList>
            <person name="Sharpton T.J."/>
            <person name="Stajich J.E."/>
            <person name="Rounsley S.D."/>
            <person name="Gardner M.J."/>
            <person name="Wortman J.R."/>
            <person name="Jordar V.S."/>
            <person name="Maiti R."/>
            <person name="Kodira C.D."/>
            <person name="Neafsey D.E."/>
            <person name="Zeng Q."/>
            <person name="Hung C.-Y."/>
            <person name="McMahan C."/>
            <person name="Muszewska A."/>
            <person name="Grynberg M."/>
            <person name="Mandel M.A."/>
            <person name="Kellner E.M."/>
            <person name="Barker B.M."/>
            <person name="Galgiani J.N."/>
            <person name="Orbach M.J."/>
            <person name="Kirkland T.N."/>
            <person name="Cole G.T."/>
            <person name="Henn M.R."/>
            <person name="Birren B.W."/>
            <person name="Taylor J.W."/>
        </authorList>
    </citation>
    <scope>NUCLEOTIDE SEQUENCE [LARGE SCALE GENOMIC DNA]</scope>
    <source>
        <strain evidence="3">UAMH 1704</strain>
    </source>
</reference>
<dbReference type="InParanoid" id="C4JPY0"/>
<dbReference type="EMBL" id="CH476616">
    <property type="protein sequence ID" value="EEP79777.1"/>
    <property type="molecule type" value="Genomic_DNA"/>
</dbReference>
<evidence type="ECO:0000313" key="2">
    <source>
        <dbReference type="EMBL" id="EEP79777.1"/>
    </source>
</evidence>
<feature type="transmembrane region" description="Helical" evidence="1">
    <location>
        <begin position="165"/>
        <end position="182"/>
    </location>
</feature>